<organism evidence="2 3">
    <name type="scientific">Oryza sativa subsp. japonica</name>
    <name type="common">Rice</name>
    <dbReference type="NCBI Taxonomy" id="39947"/>
    <lineage>
        <taxon>Eukaryota</taxon>
        <taxon>Viridiplantae</taxon>
        <taxon>Streptophyta</taxon>
        <taxon>Embryophyta</taxon>
        <taxon>Tracheophyta</taxon>
        <taxon>Spermatophyta</taxon>
        <taxon>Magnoliopsida</taxon>
        <taxon>Liliopsida</taxon>
        <taxon>Poales</taxon>
        <taxon>Poaceae</taxon>
        <taxon>BOP clade</taxon>
        <taxon>Oryzoideae</taxon>
        <taxon>Oryzeae</taxon>
        <taxon>Oryzinae</taxon>
        <taxon>Oryza</taxon>
        <taxon>Oryza sativa</taxon>
    </lineage>
</organism>
<evidence type="ECO:0000313" key="3">
    <source>
        <dbReference type="Proteomes" id="UP000000763"/>
    </source>
</evidence>
<protein>
    <submittedName>
        <fullName evidence="2">OSJNBa0029L02.18 protein</fullName>
    </submittedName>
</protein>
<gene>
    <name evidence="2" type="primary">OSJNBa0029L02.18</name>
</gene>
<dbReference type="AlphaFoldDB" id="Q7XMR9"/>
<evidence type="ECO:0000256" key="1">
    <source>
        <dbReference type="SAM" id="MobiDB-lite"/>
    </source>
</evidence>
<proteinExistence type="predicted"/>
<reference evidence="3" key="1">
    <citation type="journal article" date="2005" name="Nature">
        <title>The map-based sequence of the rice genome.</title>
        <authorList>
            <consortium name="International rice genome sequencing project (IRGSP)"/>
            <person name="Matsumoto T."/>
            <person name="Wu J."/>
            <person name="Kanamori H."/>
            <person name="Katayose Y."/>
            <person name="Fujisawa M."/>
            <person name="Namiki N."/>
            <person name="Mizuno H."/>
            <person name="Yamamoto K."/>
            <person name="Antonio B.A."/>
            <person name="Baba T."/>
            <person name="Sakata K."/>
            <person name="Nagamura Y."/>
            <person name="Aoki H."/>
            <person name="Arikawa K."/>
            <person name="Arita K."/>
            <person name="Bito T."/>
            <person name="Chiden Y."/>
            <person name="Fujitsuka N."/>
            <person name="Fukunaka R."/>
            <person name="Hamada M."/>
            <person name="Harada C."/>
            <person name="Hayashi A."/>
            <person name="Hijishita S."/>
            <person name="Honda M."/>
            <person name="Hosokawa S."/>
            <person name="Ichikawa Y."/>
            <person name="Idonuma A."/>
            <person name="Iijima M."/>
            <person name="Ikeda M."/>
            <person name="Ikeno M."/>
            <person name="Ito K."/>
            <person name="Ito S."/>
            <person name="Ito T."/>
            <person name="Ito Y."/>
            <person name="Ito Y."/>
            <person name="Iwabuchi A."/>
            <person name="Kamiya K."/>
            <person name="Karasawa W."/>
            <person name="Kurita K."/>
            <person name="Katagiri S."/>
            <person name="Kikuta A."/>
            <person name="Kobayashi H."/>
            <person name="Kobayashi N."/>
            <person name="Machita K."/>
            <person name="Maehara T."/>
            <person name="Masukawa M."/>
            <person name="Mizubayashi T."/>
            <person name="Mukai Y."/>
            <person name="Nagasaki H."/>
            <person name="Nagata Y."/>
            <person name="Naito S."/>
            <person name="Nakashima M."/>
            <person name="Nakama Y."/>
            <person name="Nakamichi Y."/>
            <person name="Nakamura M."/>
            <person name="Meguro A."/>
            <person name="Negishi M."/>
            <person name="Ohta I."/>
            <person name="Ohta T."/>
            <person name="Okamoto M."/>
            <person name="Ono N."/>
            <person name="Saji S."/>
            <person name="Sakaguchi M."/>
            <person name="Sakai K."/>
            <person name="Shibata M."/>
            <person name="Shimokawa T."/>
            <person name="Song J."/>
            <person name="Takazaki Y."/>
            <person name="Terasawa K."/>
            <person name="Tsugane M."/>
            <person name="Tsuji K."/>
            <person name="Ueda S."/>
            <person name="Waki K."/>
            <person name="Yamagata H."/>
            <person name="Yamamoto M."/>
            <person name="Yamamoto S."/>
            <person name="Yamane H."/>
            <person name="Yoshiki S."/>
            <person name="Yoshihara R."/>
            <person name="Yukawa K."/>
            <person name="Zhong H."/>
            <person name="Yano M."/>
            <person name="Yuan Q."/>
            <person name="Ouyang S."/>
            <person name="Liu J."/>
            <person name="Jones K.M."/>
            <person name="Gansberger K."/>
            <person name="Moffat K."/>
            <person name="Hill J."/>
            <person name="Bera J."/>
            <person name="Fadrosh D."/>
            <person name="Jin S."/>
            <person name="Johri S."/>
            <person name="Kim M."/>
            <person name="Overton L."/>
            <person name="Reardon M."/>
            <person name="Tsitrin T."/>
            <person name="Vuong H."/>
            <person name="Weaver B."/>
            <person name="Ciecko A."/>
            <person name="Tallon L."/>
            <person name="Jackson J."/>
            <person name="Pai G."/>
            <person name="Aken S.V."/>
            <person name="Utterback T."/>
            <person name="Reidmuller S."/>
            <person name="Feldblyum T."/>
            <person name="Hsiao J."/>
            <person name="Zismann V."/>
            <person name="Iobst S."/>
            <person name="de Vazeille A.R."/>
            <person name="Buell C.R."/>
            <person name="Ying K."/>
            <person name="Li Y."/>
            <person name="Lu T."/>
            <person name="Huang Y."/>
            <person name="Zhao Q."/>
            <person name="Feng Q."/>
            <person name="Zhang L."/>
            <person name="Zhu J."/>
            <person name="Weng Q."/>
            <person name="Mu J."/>
            <person name="Lu Y."/>
            <person name="Fan D."/>
            <person name="Liu Y."/>
            <person name="Guan J."/>
            <person name="Zhang Y."/>
            <person name="Yu S."/>
            <person name="Liu X."/>
            <person name="Zhang Y."/>
            <person name="Hong G."/>
            <person name="Han B."/>
            <person name="Choisne N."/>
            <person name="Demange N."/>
            <person name="Orjeda G."/>
            <person name="Samain S."/>
            <person name="Cattolico L."/>
            <person name="Pelletier E."/>
            <person name="Couloux A."/>
            <person name="Segurens B."/>
            <person name="Wincker P."/>
            <person name="D'Hont A."/>
            <person name="Scarpelli C."/>
            <person name="Weissenbach J."/>
            <person name="Salanoubat M."/>
            <person name="Quetier F."/>
            <person name="Yu Y."/>
            <person name="Kim H.R."/>
            <person name="Rambo T."/>
            <person name="Currie J."/>
            <person name="Collura K."/>
            <person name="Luo M."/>
            <person name="Yang T."/>
            <person name="Ammiraju J.S.S."/>
            <person name="Engler F."/>
            <person name="Soderlund C."/>
            <person name="Wing R.A."/>
            <person name="Palmer L.E."/>
            <person name="de la Bastide M."/>
            <person name="Spiegel L."/>
            <person name="Nascimento L."/>
            <person name="Zutavern T."/>
            <person name="O'Shaughnessy A."/>
            <person name="Dike S."/>
            <person name="Dedhia N."/>
            <person name="Preston R."/>
            <person name="Balija V."/>
            <person name="McCombie W.R."/>
            <person name="Chow T."/>
            <person name="Chen H."/>
            <person name="Chung M."/>
            <person name="Chen C."/>
            <person name="Shaw J."/>
            <person name="Wu H."/>
            <person name="Hsiao K."/>
            <person name="Chao Y."/>
            <person name="Chu M."/>
            <person name="Cheng C."/>
            <person name="Hour A."/>
            <person name="Lee P."/>
            <person name="Lin S."/>
            <person name="Lin Y."/>
            <person name="Liou J."/>
            <person name="Liu S."/>
            <person name="Hsing Y."/>
            <person name="Raghuvanshi S."/>
            <person name="Mohanty A."/>
            <person name="Bharti A.K."/>
            <person name="Gaur A."/>
            <person name="Gupta V."/>
            <person name="Kumar D."/>
            <person name="Ravi V."/>
            <person name="Vij S."/>
            <person name="Kapur A."/>
            <person name="Khurana P."/>
            <person name="Khurana P."/>
            <person name="Khurana J.P."/>
            <person name="Tyagi A.K."/>
            <person name="Gaikwad K."/>
            <person name="Singh A."/>
            <person name="Dalal V."/>
            <person name="Srivastava S."/>
            <person name="Dixit A."/>
            <person name="Pal A.K."/>
            <person name="Ghazi I.A."/>
            <person name="Yadav M."/>
            <person name="Pandit A."/>
            <person name="Bhargava A."/>
            <person name="Sureshbabu K."/>
            <person name="Batra K."/>
            <person name="Sharma T.R."/>
            <person name="Mohapatra T."/>
            <person name="Singh N.K."/>
            <person name="Messing J."/>
            <person name="Nelson A.B."/>
            <person name="Fuks G."/>
            <person name="Kavchok S."/>
            <person name="Keizer G."/>
            <person name="Linton E."/>
            <person name="Llaca V."/>
            <person name="Song R."/>
            <person name="Tanyolac B."/>
            <person name="Young S."/>
            <person name="Ho-Il K."/>
            <person name="Hahn J.H."/>
            <person name="Sangsakoo G."/>
            <person name="Vanavichit A."/>
            <person name="de Mattos Luiz.A.T."/>
            <person name="Zimmer P.D."/>
            <person name="Malone G."/>
            <person name="Dellagostin O."/>
            <person name="de Oliveira A.C."/>
            <person name="Bevan M."/>
            <person name="Bancroft I."/>
            <person name="Minx P."/>
            <person name="Cordum H."/>
            <person name="Wilson R."/>
            <person name="Cheng Z."/>
            <person name="Jin W."/>
            <person name="Jiang J."/>
            <person name="Leong S.A."/>
            <person name="Iwama H."/>
            <person name="Gojobori T."/>
            <person name="Itoh T."/>
            <person name="Niimura Y."/>
            <person name="Fujii Y."/>
            <person name="Habara T."/>
            <person name="Sakai H."/>
            <person name="Sato Y."/>
            <person name="Wilson G."/>
            <person name="Kumar K."/>
            <person name="McCouch S."/>
            <person name="Juretic N."/>
            <person name="Hoen D."/>
            <person name="Wright S."/>
            <person name="Bruskiewich R."/>
            <person name="Bureau T."/>
            <person name="Miyao A."/>
            <person name="Hirochika H."/>
            <person name="Nishikawa T."/>
            <person name="Kadowaki K."/>
            <person name="Sugiura M."/>
            <person name="Burr B."/>
            <person name="Sasaki T."/>
        </authorList>
    </citation>
    <scope>NUCLEOTIDE SEQUENCE [LARGE SCALE GENOMIC DNA]</scope>
    <source>
        <strain evidence="3">cv. Nipponbare</strain>
    </source>
</reference>
<evidence type="ECO:0000313" key="2">
    <source>
        <dbReference type="EMBL" id="CAE04477.3"/>
    </source>
</evidence>
<feature type="region of interest" description="Disordered" evidence="1">
    <location>
        <begin position="194"/>
        <end position="243"/>
    </location>
</feature>
<accession>Q7XMR9</accession>
<sequence>MTFAQAVPSGYGAVPLPNQVWNQVVFDPAMVMQAAPTDQQNQPMLSWPSQQGVMIKSDGEKGLPLSWGIKNHPIPPQFKFPHVPRYSGETDPKEFLSIYESTIEAAHGDENTKAKFGTRSDSLNPSGESRAAFKAEPCPDDMEKFRTDRAGKAVMAGEEVQALRKEFDAQQAGGQQQPFRKKIRKDLYYAVHGHSSHTTEQCRNIRQQGNTQELRQQQARAEEATREAVLNQAPQAEQRQDAQ</sequence>
<feature type="compositionally biased region" description="Polar residues" evidence="1">
    <location>
        <begin position="196"/>
        <end position="210"/>
    </location>
</feature>
<reference evidence="3" key="2">
    <citation type="journal article" date="2008" name="Nucleic Acids Res.">
        <title>The rice annotation project database (RAP-DB): 2008 update.</title>
        <authorList>
            <consortium name="The rice annotation project (RAP)"/>
        </authorList>
    </citation>
    <scope>GENOME REANNOTATION</scope>
    <source>
        <strain evidence="3">cv. Nipponbare</strain>
    </source>
</reference>
<name>Q7XMR9_ORYSJ</name>
<dbReference type="Proteomes" id="UP000000763">
    <property type="component" value="Chromosome 4"/>
</dbReference>
<dbReference type="EMBL" id="AL662962">
    <property type="protein sequence ID" value="CAE04477.3"/>
    <property type="molecule type" value="Genomic_DNA"/>
</dbReference>